<evidence type="ECO:0000256" key="2">
    <source>
        <dbReference type="ARBA" id="ARBA00004282"/>
    </source>
</evidence>
<dbReference type="PROSITE" id="PS50011">
    <property type="entry name" value="PROTEIN_KINASE_DOM"/>
    <property type="match status" value="1"/>
</dbReference>
<comment type="function">
    <text evidence="24">Inactive tyrosine kinase involved in Wnt signaling pathway. Component of both the non-canonical (also known as the Wnt/planar cell polarity signaling) and the canonical Wnt signaling pathway. Functions in cell adhesion, cell migration, cell polarity, proliferation, actin cytoskeleton reorganization and apoptosis. Has a role in embryogenesis, epithelial tissue organization and angiogenesis.</text>
</comment>
<feature type="domain" description="Ig-like" evidence="35">
    <location>
        <begin position="826"/>
        <end position="902"/>
    </location>
</feature>
<dbReference type="Pfam" id="PF13424">
    <property type="entry name" value="TPR_12"/>
    <property type="match status" value="2"/>
</dbReference>
<dbReference type="Gene3D" id="3.30.200.20">
    <property type="entry name" value="Phosphorylase Kinase, domain 1"/>
    <property type="match status" value="1"/>
</dbReference>
<evidence type="ECO:0000259" key="34">
    <source>
        <dbReference type="PROSITE" id="PS50011"/>
    </source>
</evidence>
<feature type="domain" description="Ig-like" evidence="35">
    <location>
        <begin position="729"/>
        <end position="819"/>
    </location>
</feature>
<feature type="domain" description="Ig-like" evidence="35">
    <location>
        <begin position="1013"/>
        <end position="1098"/>
    </location>
</feature>
<evidence type="ECO:0000256" key="26">
    <source>
        <dbReference type="ARBA" id="ARBA00072048"/>
    </source>
</evidence>
<evidence type="ECO:0000256" key="31">
    <source>
        <dbReference type="SAM" id="Coils"/>
    </source>
</evidence>
<evidence type="ECO:0000256" key="15">
    <source>
        <dbReference type="ARBA" id="ARBA00022989"/>
    </source>
</evidence>
<evidence type="ECO:0000313" key="36">
    <source>
        <dbReference type="EMBL" id="MXQ85406.1"/>
    </source>
</evidence>
<dbReference type="GO" id="GO:0005737">
    <property type="term" value="C:cytoplasm"/>
    <property type="evidence" value="ECO:0007669"/>
    <property type="project" value="TreeGrafter"/>
</dbReference>
<dbReference type="CDD" id="cd05760">
    <property type="entry name" value="Ig2_PTK7"/>
    <property type="match status" value="1"/>
</dbReference>
<dbReference type="PROSITE" id="PS50005">
    <property type="entry name" value="TPR"/>
    <property type="match status" value="1"/>
</dbReference>
<evidence type="ECO:0000256" key="1">
    <source>
        <dbReference type="ARBA" id="ARBA00004245"/>
    </source>
</evidence>
<dbReference type="InterPro" id="IPR036179">
    <property type="entry name" value="Ig-like_dom_sf"/>
</dbReference>
<dbReference type="Gene3D" id="2.60.40.10">
    <property type="entry name" value="Immunoglobulins"/>
    <property type="match status" value="7"/>
</dbReference>
<dbReference type="CDD" id="cd00096">
    <property type="entry name" value="Ig"/>
    <property type="match status" value="1"/>
</dbReference>
<feature type="domain" description="Ig-like" evidence="35">
    <location>
        <begin position="910"/>
        <end position="1008"/>
    </location>
</feature>
<gene>
    <name evidence="36" type="ORF">E5288_WYG011423</name>
</gene>
<dbReference type="InterPro" id="IPR002151">
    <property type="entry name" value="Kinesin_light"/>
</dbReference>
<evidence type="ECO:0000259" key="35">
    <source>
        <dbReference type="PROSITE" id="PS50835"/>
    </source>
</evidence>
<evidence type="ECO:0000313" key="37">
    <source>
        <dbReference type="Proteomes" id="UP000322234"/>
    </source>
</evidence>
<comment type="caution">
    <text evidence="36">The sequence shown here is derived from an EMBL/GenBank/DDBJ whole genome shotgun (WGS) entry which is preliminary data.</text>
</comment>
<keyword evidence="8 33" id="KW-0812">Transmembrane</keyword>
<keyword evidence="11" id="KW-0677">Repeat</keyword>
<keyword evidence="17 33" id="KW-0472">Membrane</keyword>
<keyword evidence="7" id="KW-0879">Wnt signaling pathway</keyword>
<dbReference type="FunFam" id="3.30.200.20:FF:000167">
    <property type="entry name" value="Putative inactive tyrosine-protein kinase 7"/>
    <property type="match status" value="1"/>
</dbReference>
<dbReference type="Pfam" id="PF07714">
    <property type="entry name" value="PK_Tyr_Ser-Thr"/>
    <property type="match status" value="1"/>
</dbReference>
<keyword evidence="19" id="KW-0675">Receptor</keyword>
<dbReference type="SMART" id="SM00028">
    <property type="entry name" value="TPR"/>
    <property type="match status" value="5"/>
</dbReference>
<dbReference type="Gene3D" id="1.10.510.10">
    <property type="entry name" value="Transferase(Phosphotransferase) domain 1"/>
    <property type="match status" value="1"/>
</dbReference>
<evidence type="ECO:0000256" key="24">
    <source>
        <dbReference type="ARBA" id="ARBA00055918"/>
    </source>
</evidence>
<dbReference type="SMART" id="SM00409">
    <property type="entry name" value="IG"/>
    <property type="match status" value="7"/>
</dbReference>
<dbReference type="PROSITE" id="PS00109">
    <property type="entry name" value="PROTEIN_KINASE_TYR"/>
    <property type="match status" value="1"/>
</dbReference>
<dbReference type="GO" id="GO:0016055">
    <property type="term" value="P:Wnt signaling pathway"/>
    <property type="evidence" value="ECO:0007669"/>
    <property type="project" value="UniProtKB-KW"/>
</dbReference>
<dbReference type="SUPFAM" id="SSF48726">
    <property type="entry name" value="Immunoglobulin"/>
    <property type="match status" value="7"/>
</dbReference>
<feature type="domain" description="Ig-like" evidence="35">
    <location>
        <begin position="1193"/>
        <end position="1281"/>
    </location>
</feature>
<keyword evidence="9" id="KW-0493">Microtubule</keyword>
<dbReference type="InterPro" id="IPR003598">
    <property type="entry name" value="Ig_sub2"/>
</dbReference>
<dbReference type="InterPro" id="IPR013098">
    <property type="entry name" value="Ig_I-set"/>
</dbReference>
<dbReference type="GO" id="GO:0005886">
    <property type="term" value="C:plasma membrane"/>
    <property type="evidence" value="ECO:0007669"/>
    <property type="project" value="UniProtKB-ARBA"/>
</dbReference>
<dbReference type="GO" id="GO:0005911">
    <property type="term" value="C:cell-cell junction"/>
    <property type="evidence" value="ECO:0007669"/>
    <property type="project" value="UniProtKB-ARBA"/>
</dbReference>
<reference evidence="36" key="1">
    <citation type="submission" date="2019-10" db="EMBL/GenBank/DDBJ databases">
        <title>The sequence and de novo assembly of the wild yak genome.</title>
        <authorList>
            <person name="Liu Y."/>
        </authorList>
    </citation>
    <scope>NUCLEOTIDE SEQUENCE [LARGE SCALE GENOMIC DNA]</scope>
    <source>
        <strain evidence="36">WY2019</strain>
    </source>
</reference>
<evidence type="ECO:0000256" key="23">
    <source>
        <dbReference type="ARBA" id="ARBA00023319"/>
    </source>
</evidence>
<evidence type="ECO:0000256" key="25">
    <source>
        <dbReference type="ARBA" id="ARBA00061725"/>
    </source>
</evidence>
<evidence type="ECO:0000256" key="30">
    <source>
        <dbReference type="PROSITE-ProRule" id="PRU00339"/>
    </source>
</evidence>
<dbReference type="InterPro" id="IPR011990">
    <property type="entry name" value="TPR-like_helical_dom_sf"/>
</dbReference>
<evidence type="ECO:0000256" key="22">
    <source>
        <dbReference type="ARBA" id="ARBA00023212"/>
    </source>
</evidence>
<dbReference type="InterPro" id="IPR013783">
    <property type="entry name" value="Ig-like_fold"/>
</dbReference>
<dbReference type="PROSITE" id="PS01160">
    <property type="entry name" value="KINESIN_LIGHT"/>
    <property type="match status" value="1"/>
</dbReference>
<evidence type="ECO:0000256" key="32">
    <source>
        <dbReference type="SAM" id="MobiDB-lite"/>
    </source>
</evidence>
<sequence>MSGLVLGQRDEPAGHRLSQEEILGSTRLVSQGLEALHSEHQAVLQSLSQTIECLQQGGHEEGLVHEKARQLRRSMENIELGLSEAQVMLALANHLSTVESEKQKLRAQVRRLCQENQWLRDELAGTQQRLQRSEQAVAQLEEEKKHLEFLGQLRQYDEDGHAAEEKEGDASKDSLDDLFPNEEEEDPSNGLSRGQGAQHSGYEIPARLRTLHNLVIQYAAQGRYEVAVPLCKQALEDLERTSGRGHPDVATMLNILALVYRDQNKYKEAALLLNDALSIRESTLGRDHPAVAATLNNLAVLYGKRGKYKEAEPLCQRALEIREKVLGTNHPDVAKQLNNLALLCQNQGKYEAVERYYRRALAIYEGQLGPDNPNVARTKNNLASCYLKQGKYAEAETLYKEILTRAHVQEFGSVDDDHKPIWMHAEEREEMSKIRHREGSTPYAEYGGWYKACKVSSPTVNTTLRNLGALYRRQGKLEAAETLEECALRSRKQGTDPISQTKVAELLGEGDSGRTSQEGLGGSVKFEGGEDASVAVEWSGDGSGALQRSGSLGKIRDVLRRSSELLVRKLQGSEPRPSSGSFCEGEWPVQTLTFEPRAVWGQGFSLCSVWSPRALVSLCALTPSERTGAQAAVVFIKEPSSQDALQGRRALLRCEVEAPGPVHVFWLLDGAPVQDTERRFTQGSSLSFTAVDRLQDSGAFQCVARDEVTGEEARSANASFNIKWLETGPVVLKHPASEAAIQPLTQVTLRCHIDGHPRPTYQWFRDGSALSDGQSNHTVSSKERNLTLRPAGPEHSGVYSCCAHNAFGQACSSQNFTLSIADESFARVVLAPQDVVVARNEEAMFHCQFSAQPPPSLQWVFEDETAITNRSRPPHLRRATVFANGSLQLTQVRPRNAGVYRCIGQGQRGPPVILEATLHLAEIEDMPPFEPRVFTAGSEERVACPPPQGLPEPSVWWEHAGARLPAHGRVYQQGHELVFASTAESDAGVYTCHAANLAGQRRQDVNITVATVPTWLEKPQDSQLEEGKPGYLHCLTQATPKPTVVWYRNQMLISEDSRFEVFKNGTLRINSVEVYDGTWYRCVSSTPAGTIEAQARVQVLEKLKFTPPPRPQQCMEFDKEATVPCSATGREKPTIKWVRADGSSLPEWVTDNAGTLHFSRVTRDDAGNYTCIASNGLQGQIRAHVQLTVAVFITFKVEPERTTVYQGHTALLRCEAQGDPKPLIQWKGKDRILDPTKLGPRMHIFQNGSLVIHDVAPEDSGRYTCIAGNSCNIKHTEAPLYVVDKPVLEESEGPGSPPPYKMIQTIGLSVGAAVAYIIAVLGLMFYCKKRCKAKRLQKQPEGEEPEMECLNGGPLQNGQPSAEIQEEVALTSLGSGSAATSKRHSTSDKMHFPRASLQPITTLGKSEFGEVFLAKAQGLEEGSPETLVLVKSLQSRDEQQQLDFRREFEMFGKLNHANVVRLLGLCREAEPHYMVLEYVDLGDLKQFLRISKSKDEKLKSQPLSTKQKVGLCTQVALGMEHLSNNRFVHKDLAARNCLVSAQRQVKVSALGLSKDVYNSEYYHFRQAWVPLRWMPPEAILEGDFSTKSDVWAFGVLMWEVFTHGEMPHGGQADDEVLADLQAGKARLPQPEGCPSKLYRLMQRCWALSPKDRPSFSEIANALGDSPTDSKP</sequence>
<evidence type="ECO:0000256" key="19">
    <source>
        <dbReference type="ARBA" id="ARBA00023170"/>
    </source>
</evidence>
<feature type="region of interest" description="Disordered" evidence="32">
    <location>
        <begin position="160"/>
        <end position="198"/>
    </location>
</feature>
<evidence type="ECO:0000256" key="18">
    <source>
        <dbReference type="ARBA" id="ARBA00023157"/>
    </source>
</evidence>
<evidence type="ECO:0000256" key="14">
    <source>
        <dbReference type="ARBA" id="ARBA00022949"/>
    </source>
</evidence>
<dbReference type="PANTHER" id="PTHR45783:SF6">
    <property type="entry name" value="KINESIN LIGHT CHAIN 4"/>
    <property type="match status" value="1"/>
</dbReference>
<feature type="region of interest" description="Disordered" evidence="32">
    <location>
        <begin position="1337"/>
        <end position="1360"/>
    </location>
</feature>
<dbReference type="Pfam" id="PF13927">
    <property type="entry name" value="Ig_3"/>
    <property type="match status" value="5"/>
</dbReference>
<dbReference type="PRINTS" id="PR00109">
    <property type="entry name" value="TYRKINASE"/>
</dbReference>
<evidence type="ECO:0000256" key="17">
    <source>
        <dbReference type="ARBA" id="ARBA00023136"/>
    </source>
</evidence>
<dbReference type="GO" id="GO:0004672">
    <property type="term" value="F:protein kinase activity"/>
    <property type="evidence" value="ECO:0007669"/>
    <property type="project" value="InterPro"/>
</dbReference>
<keyword evidence="13" id="KW-0130">Cell adhesion</keyword>
<feature type="coiled-coil region" evidence="31">
    <location>
        <begin position="95"/>
        <end position="150"/>
    </location>
</feature>
<dbReference type="GO" id="GO:0007155">
    <property type="term" value="P:cell adhesion"/>
    <property type="evidence" value="ECO:0007669"/>
    <property type="project" value="UniProtKB-KW"/>
</dbReference>
<keyword evidence="18" id="KW-1015">Disulfide bond</keyword>
<name>A0A6B0RB91_9CETA</name>
<dbReference type="PANTHER" id="PTHR45783">
    <property type="entry name" value="KINESIN LIGHT CHAIN"/>
    <property type="match status" value="1"/>
</dbReference>
<dbReference type="InterPro" id="IPR000719">
    <property type="entry name" value="Prot_kinase_dom"/>
</dbReference>
<dbReference type="SMART" id="SM00408">
    <property type="entry name" value="IGc2"/>
    <property type="match status" value="7"/>
</dbReference>
<evidence type="ECO:0000256" key="3">
    <source>
        <dbReference type="ARBA" id="ARBA00004479"/>
    </source>
</evidence>
<keyword evidence="6" id="KW-0597">Phosphoprotein</keyword>
<keyword evidence="10" id="KW-0732">Signal</keyword>
<dbReference type="EMBL" id="VBQZ03000026">
    <property type="protein sequence ID" value="MXQ85406.1"/>
    <property type="molecule type" value="Genomic_DNA"/>
</dbReference>
<evidence type="ECO:0000256" key="20">
    <source>
        <dbReference type="ARBA" id="ARBA00023175"/>
    </source>
</evidence>
<dbReference type="Pfam" id="PF13374">
    <property type="entry name" value="TPR_10"/>
    <property type="match status" value="2"/>
</dbReference>
<dbReference type="GO" id="GO:0005871">
    <property type="term" value="C:kinesin complex"/>
    <property type="evidence" value="ECO:0007669"/>
    <property type="project" value="InterPro"/>
</dbReference>
<evidence type="ECO:0000256" key="29">
    <source>
        <dbReference type="ARBA" id="ARBA00083279"/>
    </source>
</evidence>
<evidence type="ECO:0000256" key="5">
    <source>
        <dbReference type="ARBA" id="ARBA00022490"/>
    </source>
</evidence>
<dbReference type="PROSITE" id="PS50835">
    <property type="entry name" value="IG_LIKE"/>
    <property type="match status" value="7"/>
</dbReference>
<dbReference type="FunFam" id="2.60.40.10:FF:000402">
    <property type="entry name" value="Protein tyrosine kinase 7 (inactive)"/>
    <property type="match status" value="1"/>
</dbReference>
<dbReference type="InterPro" id="IPR008266">
    <property type="entry name" value="Tyr_kinase_AS"/>
</dbReference>
<evidence type="ECO:0000256" key="33">
    <source>
        <dbReference type="SAM" id="Phobius"/>
    </source>
</evidence>
<evidence type="ECO:0000256" key="21">
    <source>
        <dbReference type="ARBA" id="ARBA00023180"/>
    </source>
</evidence>
<evidence type="ECO:0000256" key="28">
    <source>
        <dbReference type="ARBA" id="ARBA00081992"/>
    </source>
</evidence>
<feature type="domain" description="Ig-like" evidence="35">
    <location>
        <begin position="612"/>
        <end position="721"/>
    </location>
</feature>
<feature type="domain" description="Ig-like" evidence="35">
    <location>
        <begin position="1107"/>
        <end position="1188"/>
    </location>
</feature>
<feature type="domain" description="Protein kinase" evidence="34">
    <location>
        <begin position="1397"/>
        <end position="1671"/>
    </location>
</feature>
<organism evidence="36 37">
    <name type="scientific">Bos mutus</name>
    <name type="common">wild yak</name>
    <dbReference type="NCBI Taxonomy" id="72004"/>
    <lineage>
        <taxon>Eukaryota</taxon>
        <taxon>Metazoa</taxon>
        <taxon>Chordata</taxon>
        <taxon>Craniata</taxon>
        <taxon>Vertebrata</taxon>
        <taxon>Euteleostomi</taxon>
        <taxon>Mammalia</taxon>
        <taxon>Eutheria</taxon>
        <taxon>Laurasiatheria</taxon>
        <taxon>Artiodactyla</taxon>
        <taxon>Ruminantia</taxon>
        <taxon>Pecora</taxon>
        <taxon>Bovidae</taxon>
        <taxon>Bovinae</taxon>
        <taxon>Bos</taxon>
    </lineage>
</organism>
<evidence type="ECO:0000256" key="6">
    <source>
        <dbReference type="ARBA" id="ARBA00022553"/>
    </source>
</evidence>
<evidence type="ECO:0000256" key="4">
    <source>
        <dbReference type="ARBA" id="ARBA00009622"/>
    </source>
</evidence>
<accession>A0A6B0RB91</accession>
<dbReference type="GO" id="GO:0005524">
    <property type="term" value="F:ATP binding"/>
    <property type="evidence" value="ECO:0007669"/>
    <property type="project" value="InterPro"/>
</dbReference>
<feature type="compositionally biased region" description="Polar residues" evidence="32">
    <location>
        <begin position="189"/>
        <end position="198"/>
    </location>
</feature>
<dbReference type="GO" id="GO:0019894">
    <property type="term" value="F:kinesin binding"/>
    <property type="evidence" value="ECO:0007669"/>
    <property type="project" value="TreeGrafter"/>
</dbReference>
<dbReference type="SUPFAM" id="SSF48452">
    <property type="entry name" value="TPR-like"/>
    <property type="match status" value="2"/>
</dbReference>
<evidence type="ECO:0000256" key="12">
    <source>
        <dbReference type="ARBA" id="ARBA00022803"/>
    </source>
</evidence>
<proteinExistence type="inferred from homology"/>
<keyword evidence="5" id="KW-0963">Cytoplasm</keyword>
<dbReference type="InterPro" id="IPR015792">
    <property type="entry name" value="Kinesin_light_repeat"/>
</dbReference>
<evidence type="ECO:0000256" key="8">
    <source>
        <dbReference type="ARBA" id="ARBA00022692"/>
    </source>
</evidence>
<comment type="subunit">
    <text evidence="25">Interacts with CTNNB1.</text>
</comment>
<keyword evidence="12 30" id="KW-0802">TPR repeat</keyword>
<dbReference type="InterPro" id="IPR019734">
    <property type="entry name" value="TPR_rpt"/>
</dbReference>
<dbReference type="FunFam" id="2.60.40.10:FF:000390">
    <property type="entry name" value="Protein tyrosine kinase 7 (inactive)"/>
    <property type="match status" value="1"/>
</dbReference>
<dbReference type="FunFam" id="1.10.510.10:FF:000200">
    <property type="entry name" value="inactive tyrosine-protein kinase 7"/>
    <property type="match status" value="1"/>
</dbReference>
<keyword evidence="16 31" id="KW-0175">Coiled coil</keyword>
<evidence type="ECO:0000256" key="13">
    <source>
        <dbReference type="ARBA" id="ARBA00022889"/>
    </source>
</evidence>
<dbReference type="Pfam" id="PF07679">
    <property type="entry name" value="I-set"/>
    <property type="match status" value="2"/>
</dbReference>
<feature type="compositionally biased region" description="Basic and acidic residues" evidence="32">
    <location>
        <begin position="160"/>
        <end position="175"/>
    </location>
</feature>
<dbReference type="InterPro" id="IPR001245">
    <property type="entry name" value="Ser-Thr/Tyr_kinase_cat_dom"/>
</dbReference>
<dbReference type="GO" id="GO:0007018">
    <property type="term" value="P:microtubule-based movement"/>
    <property type="evidence" value="ECO:0007669"/>
    <property type="project" value="TreeGrafter"/>
</dbReference>
<dbReference type="Gene3D" id="1.25.40.10">
    <property type="entry name" value="Tetratricopeptide repeat domain"/>
    <property type="match status" value="1"/>
</dbReference>
<dbReference type="InterPro" id="IPR011009">
    <property type="entry name" value="Kinase-like_dom_sf"/>
</dbReference>
<dbReference type="FunFam" id="2.60.40.10:FF:000395">
    <property type="entry name" value="Protein tyrosine kinase 7 (inactive)"/>
    <property type="match status" value="1"/>
</dbReference>
<protein>
    <recommendedName>
        <fullName evidence="26">Inactive tyrosine-protein kinase 7</fullName>
    </recommendedName>
    <alternativeName>
        <fullName evidence="27">Protein-tyrosine kinase 7</fullName>
    </alternativeName>
    <alternativeName>
        <fullName evidence="28">Pseudo tyrosine kinase receptor 7</fullName>
    </alternativeName>
    <alternativeName>
        <fullName evidence="29">Tyrosine-protein kinase-like 7</fullName>
    </alternativeName>
</protein>
<dbReference type="CDD" id="cd05046">
    <property type="entry name" value="PTK_CCK4"/>
    <property type="match status" value="1"/>
</dbReference>
<feature type="repeat" description="TPR" evidence="30">
    <location>
        <begin position="292"/>
        <end position="325"/>
    </location>
</feature>
<dbReference type="FunFam" id="2.60.40.10:FF:000432">
    <property type="entry name" value="Protein tyrosine kinase 7 (inactive)"/>
    <property type="match status" value="1"/>
</dbReference>
<dbReference type="InterPro" id="IPR007110">
    <property type="entry name" value="Ig-like_dom"/>
</dbReference>
<feature type="transmembrane region" description="Helical" evidence="33">
    <location>
        <begin position="1306"/>
        <end position="1327"/>
    </location>
</feature>
<keyword evidence="37" id="KW-1185">Reference proteome</keyword>
<dbReference type="PRINTS" id="PR00381">
    <property type="entry name" value="KINESINLIGHT"/>
</dbReference>
<dbReference type="SUPFAM" id="SSF56112">
    <property type="entry name" value="Protein kinase-like (PK-like)"/>
    <property type="match status" value="1"/>
</dbReference>
<keyword evidence="22" id="KW-0206">Cytoskeleton</keyword>
<keyword evidence="21" id="KW-0325">Glycoprotein</keyword>
<keyword evidence="14" id="KW-0965">Cell junction</keyword>
<evidence type="ECO:0000256" key="9">
    <source>
        <dbReference type="ARBA" id="ARBA00022701"/>
    </source>
</evidence>
<evidence type="ECO:0000256" key="11">
    <source>
        <dbReference type="ARBA" id="ARBA00022737"/>
    </source>
</evidence>
<dbReference type="InterPro" id="IPR003599">
    <property type="entry name" value="Ig_sub"/>
</dbReference>
<dbReference type="FunFam" id="2.60.40.10:FF:000343">
    <property type="entry name" value="inactive tyrosine-protein kinase 7"/>
    <property type="match status" value="1"/>
</dbReference>
<evidence type="ECO:0000256" key="16">
    <source>
        <dbReference type="ARBA" id="ARBA00023054"/>
    </source>
</evidence>
<dbReference type="FunFam" id="1.25.40.10:FF:000003">
    <property type="entry name" value="kinesin light chain isoform X1"/>
    <property type="match status" value="1"/>
</dbReference>
<comment type="subcellular location">
    <subcellularLocation>
        <location evidence="2">Cell junction</location>
    </subcellularLocation>
    <subcellularLocation>
        <location evidence="1">Cytoplasm</location>
        <location evidence="1">Cytoskeleton</location>
    </subcellularLocation>
    <subcellularLocation>
        <location evidence="3">Membrane</location>
        <topology evidence="3">Single-pass type I membrane protein</topology>
    </subcellularLocation>
</comment>
<keyword evidence="20" id="KW-0505">Motor protein</keyword>
<evidence type="ECO:0000256" key="7">
    <source>
        <dbReference type="ARBA" id="ARBA00022687"/>
    </source>
</evidence>
<dbReference type="FunFam" id="2.60.40.10:FF:000377">
    <property type="entry name" value="Protein tyrosine kinase 7 (inactive)"/>
    <property type="match status" value="1"/>
</dbReference>
<dbReference type="GO" id="GO:0005874">
    <property type="term" value="C:microtubule"/>
    <property type="evidence" value="ECO:0007669"/>
    <property type="project" value="UniProtKB-KW"/>
</dbReference>
<dbReference type="Proteomes" id="UP000322234">
    <property type="component" value="Unassembled WGS sequence"/>
</dbReference>
<evidence type="ECO:0000256" key="10">
    <source>
        <dbReference type="ARBA" id="ARBA00022729"/>
    </source>
</evidence>
<keyword evidence="23" id="KW-0393">Immunoglobulin domain</keyword>
<dbReference type="FunFam" id="2.60.40.10:FF:000341">
    <property type="entry name" value="inactive tyrosine-protein kinase 7"/>
    <property type="match status" value="1"/>
</dbReference>
<keyword evidence="15 33" id="KW-1133">Transmembrane helix</keyword>
<evidence type="ECO:0000256" key="27">
    <source>
        <dbReference type="ARBA" id="ARBA00081457"/>
    </source>
</evidence>
<comment type="similarity">
    <text evidence="4">Belongs to the kinesin light chain family.</text>
</comment>